<proteinExistence type="predicted"/>
<reference evidence="2" key="1">
    <citation type="journal article" date="2013" name="Nat. Genet.">
        <title>The draft genomes of soft-shell turtle and green sea turtle yield insights into the development and evolution of the turtle-specific body plan.</title>
        <authorList>
            <person name="Wang Z."/>
            <person name="Pascual-Anaya J."/>
            <person name="Zadissa A."/>
            <person name="Li W."/>
            <person name="Niimura Y."/>
            <person name="Huang Z."/>
            <person name="Li C."/>
            <person name="White S."/>
            <person name="Xiong Z."/>
            <person name="Fang D."/>
            <person name="Wang B."/>
            <person name="Ming Y."/>
            <person name="Chen Y."/>
            <person name="Zheng Y."/>
            <person name="Kuraku S."/>
            <person name="Pignatelli M."/>
            <person name="Herrero J."/>
            <person name="Beal K."/>
            <person name="Nozawa M."/>
            <person name="Li Q."/>
            <person name="Wang J."/>
            <person name="Zhang H."/>
            <person name="Yu L."/>
            <person name="Shigenobu S."/>
            <person name="Wang J."/>
            <person name="Liu J."/>
            <person name="Flicek P."/>
            <person name="Searle S."/>
            <person name="Wang J."/>
            <person name="Kuratani S."/>
            <person name="Yin Y."/>
            <person name="Aken B."/>
            <person name="Zhang G."/>
            <person name="Irie N."/>
        </authorList>
    </citation>
    <scope>NUCLEOTIDE SEQUENCE [LARGE SCALE GENOMIC DNA]</scope>
</reference>
<evidence type="ECO:0000313" key="2">
    <source>
        <dbReference type="Proteomes" id="UP000031443"/>
    </source>
</evidence>
<dbReference type="AlphaFoldDB" id="M7BTU1"/>
<name>M7BTU1_CHEMY</name>
<accession>M7BTU1</accession>
<organism evidence="1 2">
    <name type="scientific">Chelonia mydas</name>
    <name type="common">Green sea-turtle</name>
    <name type="synonym">Chelonia agassizi</name>
    <dbReference type="NCBI Taxonomy" id="8469"/>
    <lineage>
        <taxon>Eukaryota</taxon>
        <taxon>Metazoa</taxon>
        <taxon>Chordata</taxon>
        <taxon>Craniata</taxon>
        <taxon>Vertebrata</taxon>
        <taxon>Euteleostomi</taxon>
        <taxon>Archelosauria</taxon>
        <taxon>Testudinata</taxon>
        <taxon>Testudines</taxon>
        <taxon>Cryptodira</taxon>
        <taxon>Durocryptodira</taxon>
        <taxon>Americhelydia</taxon>
        <taxon>Chelonioidea</taxon>
        <taxon>Cheloniidae</taxon>
        <taxon>Chelonia</taxon>
    </lineage>
</organism>
<dbReference type="Proteomes" id="UP000031443">
    <property type="component" value="Unassembled WGS sequence"/>
</dbReference>
<sequence length="178" mass="19589">MAALPEAEGQDRKYKRQALQLSWAGAAEDRCLLLGLELHGDHYNAEDLEELPELPAARDSEELLGLPLAVYLGEREDDPKPQVHLKGNVDSILGTLDYCLVVSLPEFSVRRFTRSQLPLAAVHRSMPMGLQKEVAWPAPLPAAPIGVGRRTAATGSCDRPNLWTLQISKLSRPTSGFR</sequence>
<protein>
    <submittedName>
        <fullName evidence="1">Uncharacterized protein</fullName>
    </submittedName>
</protein>
<evidence type="ECO:0000313" key="1">
    <source>
        <dbReference type="EMBL" id="EMP40619.1"/>
    </source>
</evidence>
<gene>
    <name evidence="1" type="ORF">UY3_02141</name>
</gene>
<dbReference type="EMBL" id="KB507513">
    <property type="protein sequence ID" value="EMP40619.1"/>
    <property type="molecule type" value="Genomic_DNA"/>
</dbReference>
<keyword evidence="2" id="KW-1185">Reference proteome</keyword>